<organism evidence="1">
    <name type="scientific">Nonomuraea gerenzanensis</name>
    <dbReference type="NCBI Taxonomy" id="93944"/>
    <lineage>
        <taxon>Bacteria</taxon>
        <taxon>Bacillati</taxon>
        <taxon>Actinomycetota</taxon>
        <taxon>Actinomycetes</taxon>
        <taxon>Streptosporangiales</taxon>
        <taxon>Streptosporangiaceae</taxon>
        <taxon>Nonomuraea</taxon>
    </lineage>
</organism>
<proteinExistence type="predicted"/>
<evidence type="ECO:0000313" key="1">
    <source>
        <dbReference type="EMBL" id="SBO96704.1"/>
    </source>
</evidence>
<gene>
    <name evidence="1" type="ORF">BN4615_P6220</name>
</gene>
<reference evidence="1" key="1">
    <citation type="submission" date="2016-04" db="EMBL/GenBank/DDBJ databases">
        <authorList>
            <person name="Evans L.H."/>
            <person name="Alamgir A."/>
            <person name="Owens N."/>
            <person name="Weber N.D."/>
            <person name="Virtaneva K."/>
            <person name="Barbian K."/>
            <person name="Babar A."/>
            <person name="Rosenke K."/>
        </authorList>
    </citation>
    <scope>NUCLEOTIDE SEQUENCE</scope>
    <source>
        <strain evidence="1">Nono1</strain>
    </source>
</reference>
<dbReference type="AlphaFoldDB" id="A0A1M4ED40"/>
<dbReference type="EMBL" id="LT559118">
    <property type="protein sequence ID" value="SBO96704.1"/>
    <property type="molecule type" value="Genomic_DNA"/>
</dbReference>
<name>A0A1M4ED40_9ACTN</name>
<accession>A0A1M4ED40</accession>
<dbReference type="RefSeq" id="WP_225265512.1">
    <property type="nucleotide sequence ID" value="NZ_CP084058.1"/>
</dbReference>
<sequence>MSRAAEQRLLQQAGAIAGMWRFTHAGQRDTWSYASRAELLLAQGRLFTPAPRPARFTAGPPGTCFATAPRMADEQAGLLYVEGMVLAGGVPFAFDHA</sequence>
<protein>
    <submittedName>
        <fullName evidence="1">Uncharacterized protein</fullName>
    </submittedName>
</protein>